<sequence length="83" mass="9234">MFLSFGKFRTYLPKLLELSLDFSPVAPGLWPEVYLELALTLCDCDYVLRELGVSSSPFSTLRIGVQAVSEGLNMITTCIQSQL</sequence>
<reference evidence="1" key="1">
    <citation type="submission" date="2015-12" db="EMBL/GenBank/DDBJ databases">
        <title>Gene expression during late stages of embryo sac development: a critical building block for successful pollen-pistil interactions.</title>
        <authorList>
            <person name="Liu Y."/>
            <person name="Joly V."/>
            <person name="Sabar M."/>
            <person name="Matton D.P."/>
        </authorList>
    </citation>
    <scope>NUCLEOTIDE SEQUENCE</scope>
</reference>
<proteinExistence type="predicted"/>
<evidence type="ECO:0000313" key="1">
    <source>
        <dbReference type="EMBL" id="JAP18167.1"/>
    </source>
</evidence>
<dbReference type="AlphaFoldDB" id="A0A0V0HDM4"/>
<name>A0A0V0HDM4_SOLCH</name>
<protein>
    <submittedName>
        <fullName evidence="1">Putative ovule protein</fullName>
    </submittedName>
</protein>
<organism evidence="1">
    <name type="scientific">Solanum chacoense</name>
    <name type="common">Chaco potato</name>
    <dbReference type="NCBI Taxonomy" id="4108"/>
    <lineage>
        <taxon>Eukaryota</taxon>
        <taxon>Viridiplantae</taxon>
        <taxon>Streptophyta</taxon>
        <taxon>Embryophyta</taxon>
        <taxon>Tracheophyta</taxon>
        <taxon>Spermatophyta</taxon>
        <taxon>Magnoliopsida</taxon>
        <taxon>eudicotyledons</taxon>
        <taxon>Gunneridae</taxon>
        <taxon>Pentapetalae</taxon>
        <taxon>asterids</taxon>
        <taxon>lamiids</taxon>
        <taxon>Solanales</taxon>
        <taxon>Solanaceae</taxon>
        <taxon>Solanoideae</taxon>
        <taxon>Solaneae</taxon>
        <taxon>Solanum</taxon>
    </lineage>
</organism>
<accession>A0A0V0HDM4</accession>
<dbReference type="EMBL" id="GEDG01021607">
    <property type="protein sequence ID" value="JAP18167.1"/>
    <property type="molecule type" value="Transcribed_RNA"/>
</dbReference>